<sequence length="114" mass="13703">MEEGKVISIFEKAIQENVELMRPEEEMRNQLDIGYTFKDNVLIIQEIRPDYRKPDVYNRYPVAKARLVKTTGAWRLYWMGAEQVWQPYEPKKQVTNLIEFFKVLDEDEHACFWG</sequence>
<keyword evidence="2" id="KW-1185">Reference proteome</keyword>
<dbReference type="Proteomes" id="UP001354989">
    <property type="component" value="Plasmid pPP3"/>
</dbReference>
<evidence type="ECO:0008006" key="3">
    <source>
        <dbReference type="Google" id="ProtNLM"/>
    </source>
</evidence>
<dbReference type="EMBL" id="AP025295">
    <property type="protein sequence ID" value="BDD01612.1"/>
    <property type="molecule type" value="Genomic_DNA"/>
</dbReference>
<dbReference type="Pfam" id="PF11225">
    <property type="entry name" value="DUF3024"/>
    <property type="match status" value="1"/>
</dbReference>
<keyword evidence="1" id="KW-0614">Plasmid</keyword>
<geneLocation type="plasmid" evidence="1 2">
    <name>pPP3</name>
</geneLocation>
<reference evidence="1 2" key="1">
    <citation type="submission" date="2021-12" db="EMBL/GenBank/DDBJ databases">
        <title>Genome sequencing of bacteria with rrn-lacking chromosome and rrn-plasmid.</title>
        <authorList>
            <person name="Anda M."/>
            <person name="Iwasaki W."/>
        </authorList>
    </citation>
    <scope>NUCLEOTIDE SEQUENCE [LARGE SCALE GENOMIC DNA]</scope>
    <source>
        <strain evidence="1 2">NBRC 101262</strain>
        <plasmid evidence="1 2">pPP3</plasmid>
    </source>
</reference>
<evidence type="ECO:0000313" key="1">
    <source>
        <dbReference type="EMBL" id="BDD01612.1"/>
    </source>
</evidence>
<gene>
    <name evidence="1" type="ORF">PEPS_38920</name>
</gene>
<evidence type="ECO:0000313" key="2">
    <source>
        <dbReference type="Proteomes" id="UP001354989"/>
    </source>
</evidence>
<accession>A0ABN6LEV3</accession>
<dbReference type="InterPro" id="IPR021388">
    <property type="entry name" value="DUF3024"/>
</dbReference>
<proteinExistence type="predicted"/>
<name>A0ABN6LEV3_9BACT</name>
<organism evidence="1 2">
    <name type="scientific">Persicobacter psychrovividus</name>
    <dbReference type="NCBI Taxonomy" id="387638"/>
    <lineage>
        <taxon>Bacteria</taxon>
        <taxon>Pseudomonadati</taxon>
        <taxon>Bacteroidota</taxon>
        <taxon>Cytophagia</taxon>
        <taxon>Cytophagales</taxon>
        <taxon>Persicobacteraceae</taxon>
        <taxon>Persicobacter</taxon>
    </lineage>
</organism>
<dbReference type="RefSeq" id="WP_332920310.1">
    <property type="nucleotide sequence ID" value="NZ_AP025295.1"/>
</dbReference>
<protein>
    <recommendedName>
        <fullName evidence="3">DUF3024 domain-containing protein</fullName>
    </recommendedName>
</protein>